<accession>M6Q1K1</accession>
<dbReference type="NCBIfam" id="NF047701">
    <property type="entry name" value="B9T54_RS14040_fam"/>
    <property type="match status" value="1"/>
</dbReference>
<evidence type="ECO:0000313" key="2">
    <source>
        <dbReference type="Proteomes" id="UP000012118"/>
    </source>
</evidence>
<reference evidence="1 2" key="1">
    <citation type="submission" date="2013-01" db="EMBL/GenBank/DDBJ databases">
        <authorList>
            <person name="Harkins D.M."/>
            <person name="Durkin A.S."/>
            <person name="Brinkac L.M."/>
            <person name="Haft D.H."/>
            <person name="Selengut J.D."/>
            <person name="Sanka R."/>
            <person name="DePew J."/>
            <person name="Purushe J."/>
            <person name="Chanthongthip A."/>
            <person name="Lattana O."/>
            <person name="Phetsouvanh R."/>
            <person name="Newton P.N."/>
            <person name="Vinetz J.M."/>
            <person name="Sutton G.G."/>
            <person name="Nierman W.C."/>
            <person name="Fouts D.E."/>
        </authorList>
    </citation>
    <scope>NUCLEOTIDE SEQUENCE [LARGE SCALE GENOMIC DNA]</scope>
    <source>
        <strain evidence="1 2">UI 13098</strain>
    </source>
</reference>
<sequence>MISYNKIKHKTPVSFDEINFEELEKILKIRIDDFSRESIRQSEHFRRILACLKPSIYNKSVTPTFLDFFEE</sequence>
<protein>
    <submittedName>
        <fullName evidence="1">Uncharacterized protein</fullName>
    </submittedName>
</protein>
<comment type="caution">
    <text evidence="1">The sequence shown here is derived from an EMBL/GenBank/DDBJ whole genome shotgun (WGS) entry which is preliminary data.</text>
</comment>
<dbReference type="RefSeq" id="WP_004503774.1">
    <property type="nucleotide sequence ID" value="NZ_AHNU02000058.1"/>
</dbReference>
<dbReference type="EMBL" id="AHNU02000058">
    <property type="protein sequence ID" value="EMN89411.1"/>
    <property type="molecule type" value="Genomic_DNA"/>
</dbReference>
<dbReference type="AlphaFoldDB" id="M6Q1K1"/>
<dbReference type="Proteomes" id="UP000012118">
    <property type="component" value="Unassembled WGS sequence"/>
</dbReference>
<keyword evidence="2" id="KW-1185">Reference proteome</keyword>
<proteinExistence type="predicted"/>
<evidence type="ECO:0000313" key="1">
    <source>
        <dbReference type="EMBL" id="EMN89411.1"/>
    </source>
</evidence>
<organism evidence="1 2">
    <name type="scientific">Leptospira weilii str. UI 13098</name>
    <dbReference type="NCBI Taxonomy" id="1088542"/>
    <lineage>
        <taxon>Bacteria</taxon>
        <taxon>Pseudomonadati</taxon>
        <taxon>Spirochaetota</taxon>
        <taxon>Spirochaetia</taxon>
        <taxon>Leptospirales</taxon>
        <taxon>Leptospiraceae</taxon>
        <taxon>Leptospira</taxon>
    </lineage>
</organism>
<name>M6Q1K1_9LEPT</name>
<gene>
    <name evidence="1" type="ORF">LEP1GSC108_4380</name>
</gene>